<reference evidence="2 3" key="1">
    <citation type="journal article" date="2016" name="Sci. Rep.">
        <title>The Dendrobium catenatum Lindl. genome sequence provides insights into polysaccharide synthase, floral development and adaptive evolution.</title>
        <authorList>
            <person name="Zhang G.Q."/>
            <person name="Xu Q."/>
            <person name="Bian C."/>
            <person name="Tsai W.C."/>
            <person name="Yeh C.M."/>
            <person name="Liu K.W."/>
            <person name="Yoshida K."/>
            <person name="Zhang L.S."/>
            <person name="Chang S.B."/>
            <person name="Chen F."/>
            <person name="Shi Y."/>
            <person name="Su Y.Y."/>
            <person name="Zhang Y.Q."/>
            <person name="Chen L.J."/>
            <person name="Yin Y."/>
            <person name="Lin M."/>
            <person name="Huang H."/>
            <person name="Deng H."/>
            <person name="Wang Z.W."/>
            <person name="Zhu S.L."/>
            <person name="Zhao X."/>
            <person name="Deng C."/>
            <person name="Niu S.C."/>
            <person name="Huang J."/>
            <person name="Wang M."/>
            <person name="Liu G.H."/>
            <person name="Yang H.J."/>
            <person name="Xiao X.J."/>
            <person name="Hsiao Y.Y."/>
            <person name="Wu W.L."/>
            <person name="Chen Y.Y."/>
            <person name="Mitsuda N."/>
            <person name="Ohme-Takagi M."/>
            <person name="Luo Y.B."/>
            <person name="Van de Peer Y."/>
            <person name="Liu Z.J."/>
        </authorList>
    </citation>
    <scope>NUCLEOTIDE SEQUENCE [LARGE SCALE GENOMIC DNA]</scope>
    <source>
        <tissue evidence="2">The whole plant</tissue>
    </source>
</reference>
<dbReference type="Proteomes" id="UP000233837">
    <property type="component" value="Unassembled WGS sequence"/>
</dbReference>
<evidence type="ECO:0000313" key="3">
    <source>
        <dbReference type="Proteomes" id="UP000233837"/>
    </source>
</evidence>
<evidence type="ECO:0000313" key="2">
    <source>
        <dbReference type="EMBL" id="PKU59504.1"/>
    </source>
</evidence>
<dbReference type="EMBL" id="KZ504109">
    <property type="protein sequence ID" value="PKU59504.1"/>
    <property type="molecule type" value="Genomic_DNA"/>
</dbReference>
<evidence type="ECO:0000256" key="1">
    <source>
        <dbReference type="SAM" id="MobiDB-lite"/>
    </source>
</evidence>
<keyword evidence="3" id="KW-1185">Reference proteome</keyword>
<protein>
    <submittedName>
        <fullName evidence="2">Uncharacterized protein</fullName>
    </submittedName>
</protein>
<sequence length="162" mass="17735">MFWWSTGPQVVVRQKSGSQVVAWQSNSVRRCSGGAEGLKWRSGGATVSGGGPEEVRASSGDPAEKRRQAVVRWRTPDSYTTPDFQPNEYINSDSSHSTIKHILSGSQTDTRQQRSKSRAAVVSGTRGGIELAPRISGNDYLSCNHCHNDLGNDCRNRCHLSM</sequence>
<name>A0A2I0V7W6_9ASPA</name>
<reference evidence="2 3" key="2">
    <citation type="journal article" date="2017" name="Nature">
        <title>The Apostasia genome and the evolution of orchids.</title>
        <authorList>
            <person name="Zhang G.Q."/>
            <person name="Liu K.W."/>
            <person name="Li Z."/>
            <person name="Lohaus R."/>
            <person name="Hsiao Y.Y."/>
            <person name="Niu S.C."/>
            <person name="Wang J.Y."/>
            <person name="Lin Y.C."/>
            <person name="Xu Q."/>
            <person name="Chen L.J."/>
            <person name="Yoshida K."/>
            <person name="Fujiwara S."/>
            <person name="Wang Z.W."/>
            <person name="Zhang Y.Q."/>
            <person name="Mitsuda N."/>
            <person name="Wang M."/>
            <person name="Liu G.H."/>
            <person name="Pecoraro L."/>
            <person name="Huang H.X."/>
            <person name="Xiao X.J."/>
            <person name="Lin M."/>
            <person name="Wu X.Y."/>
            <person name="Wu W.L."/>
            <person name="Chen Y.Y."/>
            <person name="Chang S.B."/>
            <person name="Sakamoto S."/>
            <person name="Ohme-Takagi M."/>
            <person name="Yagi M."/>
            <person name="Zeng S.J."/>
            <person name="Shen C.Y."/>
            <person name="Yeh C.M."/>
            <person name="Luo Y.B."/>
            <person name="Tsai W.C."/>
            <person name="Van de Peer Y."/>
            <person name="Liu Z.J."/>
        </authorList>
    </citation>
    <scope>NUCLEOTIDE SEQUENCE [LARGE SCALE GENOMIC DNA]</scope>
    <source>
        <tissue evidence="2">The whole plant</tissue>
    </source>
</reference>
<proteinExistence type="predicted"/>
<feature type="region of interest" description="Disordered" evidence="1">
    <location>
        <begin position="33"/>
        <end position="97"/>
    </location>
</feature>
<accession>A0A2I0V7W6</accession>
<dbReference type="AlphaFoldDB" id="A0A2I0V7W6"/>
<gene>
    <name evidence="2" type="ORF">MA16_Dca027207</name>
</gene>
<feature type="compositionally biased region" description="Polar residues" evidence="1">
    <location>
        <begin position="77"/>
        <end position="97"/>
    </location>
</feature>
<organism evidence="2 3">
    <name type="scientific">Dendrobium catenatum</name>
    <dbReference type="NCBI Taxonomy" id="906689"/>
    <lineage>
        <taxon>Eukaryota</taxon>
        <taxon>Viridiplantae</taxon>
        <taxon>Streptophyta</taxon>
        <taxon>Embryophyta</taxon>
        <taxon>Tracheophyta</taxon>
        <taxon>Spermatophyta</taxon>
        <taxon>Magnoliopsida</taxon>
        <taxon>Liliopsida</taxon>
        <taxon>Asparagales</taxon>
        <taxon>Orchidaceae</taxon>
        <taxon>Epidendroideae</taxon>
        <taxon>Malaxideae</taxon>
        <taxon>Dendrobiinae</taxon>
        <taxon>Dendrobium</taxon>
    </lineage>
</organism>